<feature type="coiled-coil region" evidence="1">
    <location>
        <begin position="81"/>
        <end position="150"/>
    </location>
</feature>
<dbReference type="EMBL" id="JAUEPU010000008">
    <property type="protein sequence ID" value="KAK0500181.1"/>
    <property type="molecule type" value="Genomic_DNA"/>
</dbReference>
<dbReference type="Proteomes" id="UP001175228">
    <property type="component" value="Unassembled WGS sequence"/>
</dbReference>
<reference evidence="3" key="1">
    <citation type="submission" date="2023-06" db="EMBL/GenBank/DDBJ databases">
        <authorList>
            <consortium name="Lawrence Berkeley National Laboratory"/>
            <person name="Ahrendt S."/>
            <person name="Sahu N."/>
            <person name="Indic B."/>
            <person name="Wong-Bajracharya J."/>
            <person name="Merenyi Z."/>
            <person name="Ke H.-M."/>
            <person name="Monk M."/>
            <person name="Kocsube S."/>
            <person name="Drula E."/>
            <person name="Lipzen A."/>
            <person name="Balint B."/>
            <person name="Henrissat B."/>
            <person name="Andreopoulos B."/>
            <person name="Martin F.M."/>
            <person name="Harder C.B."/>
            <person name="Rigling D."/>
            <person name="Ford K.L."/>
            <person name="Foster G.D."/>
            <person name="Pangilinan J."/>
            <person name="Papanicolaou A."/>
            <person name="Barry K."/>
            <person name="LaButti K."/>
            <person name="Viragh M."/>
            <person name="Koriabine M."/>
            <person name="Yan M."/>
            <person name="Riley R."/>
            <person name="Champramary S."/>
            <person name="Plett K.L."/>
            <person name="Tsai I.J."/>
            <person name="Slot J."/>
            <person name="Sipos G."/>
            <person name="Plett J."/>
            <person name="Nagy L.G."/>
            <person name="Grigoriev I.V."/>
        </authorList>
    </citation>
    <scope>NUCLEOTIDE SEQUENCE</scope>
    <source>
        <strain evidence="3">HWK02</strain>
    </source>
</reference>
<dbReference type="AlphaFoldDB" id="A0AA39QE27"/>
<gene>
    <name evidence="3" type="ORF">EDD18DRAFT_1148822</name>
</gene>
<protein>
    <submittedName>
        <fullName evidence="3">Uncharacterized protein</fullName>
    </submittedName>
</protein>
<keyword evidence="4" id="KW-1185">Reference proteome</keyword>
<name>A0AA39QE27_9AGAR</name>
<evidence type="ECO:0000256" key="1">
    <source>
        <dbReference type="SAM" id="Coils"/>
    </source>
</evidence>
<proteinExistence type="predicted"/>
<feature type="region of interest" description="Disordered" evidence="2">
    <location>
        <begin position="366"/>
        <end position="409"/>
    </location>
</feature>
<comment type="caution">
    <text evidence="3">The sequence shown here is derived from an EMBL/GenBank/DDBJ whole genome shotgun (WGS) entry which is preliminary data.</text>
</comment>
<sequence length="409" mass="46136">MEKHSYDVEVGPEIVDSLARSLKDCRRQLKQSEELEKSNRILTESIEKLKQENSKPIYDLAGAHGSKSAIKVKQADITPKLEEAVNDVETTANHYTDLKEKYQKEKTKRRQAREQCDALTAQLVEVTGEGTALSKRIGELEDVLEKLRKKAIPSHANERKMLKDAMEQRPFERPQVQIGPIAKHKFTSTTFRKFLSSNPQLQGVASPNKSICLQYSDPFLWSGKPGGHALLFAPSHQLQLNAVEAKWISHPMKEIYGTTKELFIVNHDTTYYDGTYKCLPLSHEMKPGGCTDLSGLDLEALARVTISDNGASHQLYQDSFQRVMELWKFDILKAECIGLQYVGFDEGLYSVLVSMGRKLGHEALGNTRPRAEVRGNSHPTLKMSIGHDGNIGLSEYSGNNERRAKRRRE</sequence>
<evidence type="ECO:0000313" key="3">
    <source>
        <dbReference type="EMBL" id="KAK0500181.1"/>
    </source>
</evidence>
<keyword evidence="1" id="KW-0175">Coiled coil</keyword>
<organism evidence="3 4">
    <name type="scientific">Armillaria luteobubalina</name>
    <dbReference type="NCBI Taxonomy" id="153913"/>
    <lineage>
        <taxon>Eukaryota</taxon>
        <taxon>Fungi</taxon>
        <taxon>Dikarya</taxon>
        <taxon>Basidiomycota</taxon>
        <taxon>Agaricomycotina</taxon>
        <taxon>Agaricomycetes</taxon>
        <taxon>Agaricomycetidae</taxon>
        <taxon>Agaricales</taxon>
        <taxon>Marasmiineae</taxon>
        <taxon>Physalacriaceae</taxon>
        <taxon>Armillaria</taxon>
    </lineage>
</organism>
<evidence type="ECO:0000313" key="4">
    <source>
        <dbReference type="Proteomes" id="UP001175228"/>
    </source>
</evidence>
<feature type="coiled-coil region" evidence="1">
    <location>
        <begin position="15"/>
        <end position="52"/>
    </location>
</feature>
<evidence type="ECO:0000256" key="2">
    <source>
        <dbReference type="SAM" id="MobiDB-lite"/>
    </source>
</evidence>
<accession>A0AA39QE27</accession>